<evidence type="ECO:0000259" key="12">
    <source>
        <dbReference type="Pfam" id="PF01490"/>
    </source>
</evidence>
<proteinExistence type="inferred from homology"/>
<evidence type="ECO:0000256" key="6">
    <source>
        <dbReference type="ARBA" id="ARBA00022970"/>
    </source>
</evidence>
<dbReference type="GO" id="GO:0015293">
    <property type="term" value="F:symporter activity"/>
    <property type="evidence" value="ECO:0007669"/>
    <property type="project" value="UniProtKB-KW"/>
</dbReference>
<name>A0A6J5TPL2_PRUAR</name>
<dbReference type="EMBL" id="CAEKDK010000001">
    <property type="protein sequence ID" value="CAB4265474.1"/>
    <property type="molecule type" value="Genomic_DNA"/>
</dbReference>
<evidence type="ECO:0000256" key="9">
    <source>
        <dbReference type="ARBA" id="ARBA00023294"/>
    </source>
</evidence>
<sequence length="479" mass="52998">MEEVEEVTLSPKTPAKSPFGSRFMATPLASPRMKKAVASMRGYLEEVGHLTKLDPQDAWLPITESRNGNAFYAAFHTLSSGIGIPSLLLPLSFTALGWAWGIICLSLAFIWQLYTLWLLIQLHESESGTRYSRYLRLSMAAFGNSMRWHVRNPDHDRRWDHEKFYEIVCGGTGVVNPLSTIEWYLVFTGSAILVAQLPNLNSIAGISLIGALTAVSYCTLIWVVSITKHRPLPAVSYQPPEPKPNAAAATVFSVLNALGIITFAFRGHNLVLEIQGTMPSSTKRPSRLPMWNGVKFAYLIIALCLFPLAIAGYWAYGNSTPSNGGMLNALYKFHGHDTSKFVLGLTSMLVVVNSLSSFQIYAMPVFDNLELRFTSCMNKPCPRWLRSGFRIFFGCFAFFIAVALPFLPSLAGLLGGIAVPITLAYPCFMWILIKKPCKYSAIFHWLLGSLGIVLGISIVTGAIWNIATIGIQVHFFKPE</sequence>
<comment type="subcellular location">
    <subcellularLocation>
        <location evidence="1">Endomembrane system</location>
        <topology evidence="1">Multi-pass membrane protein</topology>
    </subcellularLocation>
</comment>
<dbReference type="InterPro" id="IPR013057">
    <property type="entry name" value="AA_transpt_TM"/>
</dbReference>
<keyword evidence="5" id="KW-0769">Symport</keyword>
<comment type="function">
    <text evidence="10">Carrier protein involved in proton-driven auxin influx. Mediates the formation of auxin gradient from developing leaves (site of auxin biosynthesis) to tips by contributing to the loading of auxin in vascular tissues and facilitating acropetal (base to tip) auxin transport within inner tissues of the root apex, and basipetal (tip to base) auxin transport within outer tissues of the root apex. May be involved in lateral roots and nodules formation.</text>
</comment>
<feature type="transmembrane region" description="Helical" evidence="11">
    <location>
        <begin position="387"/>
        <end position="407"/>
    </location>
</feature>
<evidence type="ECO:0000256" key="2">
    <source>
        <dbReference type="ARBA" id="ARBA00005590"/>
    </source>
</evidence>
<dbReference type="GO" id="GO:0009734">
    <property type="term" value="P:auxin-activated signaling pathway"/>
    <property type="evidence" value="ECO:0007669"/>
    <property type="project" value="UniProtKB-KW"/>
</dbReference>
<evidence type="ECO:0000256" key="1">
    <source>
        <dbReference type="ARBA" id="ARBA00004127"/>
    </source>
</evidence>
<feature type="domain" description="Amino acid transporter transmembrane" evidence="12">
    <location>
        <begin position="67"/>
        <end position="147"/>
    </location>
</feature>
<keyword evidence="3" id="KW-0813">Transport</keyword>
<dbReference type="GO" id="GO:0006865">
    <property type="term" value="P:amino acid transport"/>
    <property type="evidence" value="ECO:0007669"/>
    <property type="project" value="UniProtKB-KW"/>
</dbReference>
<feature type="transmembrane region" description="Helical" evidence="11">
    <location>
        <begin position="341"/>
        <end position="366"/>
    </location>
</feature>
<reference evidence="13 14" key="1">
    <citation type="submission" date="2020-05" db="EMBL/GenBank/DDBJ databases">
        <authorList>
            <person name="Campoy J."/>
            <person name="Schneeberger K."/>
            <person name="Spophaly S."/>
        </authorList>
    </citation>
    <scope>NUCLEOTIDE SEQUENCE [LARGE SCALE GENOMIC DNA]</scope>
    <source>
        <strain evidence="13">PruArmRojPasFocal</strain>
    </source>
</reference>
<evidence type="ECO:0000313" key="13">
    <source>
        <dbReference type="EMBL" id="CAB4265474.1"/>
    </source>
</evidence>
<keyword evidence="4 11" id="KW-0812">Transmembrane</keyword>
<feature type="transmembrane region" description="Helical" evidence="11">
    <location>
        <begin position="413"/>
        <end position="433"/>
    </location>
</feature>
<evidence type="ECO:0000256" key="7">
    <source>
        <dbReference type="ARBA" id="ARBA00022989"/>
    </source>
</evidence>
<dbReference type="PANTHER" id="PTHR48017">
    <property type="entry name" value="OS05G0424000 PROTEIN-RELATED"/>
    <property type="match status" value="1"/>
</dbReference>
<keyword evidence="7 11" id="KW-1133">Transmembrane helix</keyword>
<feature type="transmembrane region" description="Helical" evidence="11">
    <location>
        <begin position="203"/>
        <end position="226"/>
    </location>
</feature>
<keyword evidence="9" id="KW-0927">Auxin signaling pathway</keyword>
<keyword evidence="8 11" id="KW-0472">Membrane</keyword>
<keyword evidence="6" id="KW-0029">Amino-acid transport</keyword>
<comment type="similarity">
    <text evidence="2">Belongs to the amino acid/polyamine transporter 2 family. Amino acid/auxin permease (AAAP) (TC 2.A.18.1) subfamily.</text>
</comment>
<accession>A0A6J5TPL2</accession>
<dbReference type="AlphaFoldDB" id="A0A6J5TPL2"/>
<organism evidence="13 14">
    <name type="scientific">Prunus armeniaca</name>
    <name type="common">Apricot</name>
    <name type="synonym">Armeniaca vulgaris</name>
    <dbReference type="NCBI Taxonomy" id="36596"/>
    <lineage>
        <taxon>Eukaryota</taxon>
        <taxon>Viridiplantae</taxon>
        <taxon>Streptophyta</taxon>
        <taxon>Embryophyta</taxon>
        <taxon>Tracheophyta</taxon>
        <taxon>Spermatophyta</taxon>
        <taxon>Magnoliopsida</taxon>
        <taxon>eudicotyledons</taxon>
        <taxon>Gunneridae</taxon>
        <taxon>Pentapetalae</taxon>
        <taxon>rosids</taxon>
        <taxon>fabids</taxon>
        <taxon>Rosales</taxon>
        <taxon>Rosaceae</taxon>
        <taxon>Amygdaloideae</taxon>
        <taxon>Amygdaleae</taxon>
        <taxon>Prunus</taxon>
    </lineage>
</organism>
<gene>
    <name evidence="13" type="ORF">CURHAP_LOCUS7595</name>
</gene>
<feature type="transmembrane region" description="Helical" evidence="11">
    <location>
        <begin position="70"/>
        <end position="91"/>
    </location>
</feature>
<feature type="domain" description="Amino acid transporter transmembrane" evidence="12">
    <location>
        <begin position="176"/>
        <end position="466"/>
    </location>
</feature>
<evidence type="ECO:0000256" key="5">
    <source>
        <dbReference type="ARBA" id="ARBA00022847"/>
    </source>
</evidence>
<evidence type="ECO:0000256" key="11">
    <source>
        <dbReference type="SAM" id="Phobius"/>
    </source>
</evidence>
<feature type="transmembrane region" description="Helical" evidence="11">
    <location>
        <begin position="246"/>
        <end position="265"/>
    </location>
</feature>
<evidence type="ECO:0000256" key="3">
    <source>
        <dbReference type="ARBA" id="ARBA00022448"/>
    </source>
</evidence>
<dbReference type="GO" id="GO:0012505">
    <property type="term" value="C:endomembrane system"/>
    <property type="evidence" value="ECO:0007669"/>
    <property type="project" value="UniProtKB-SubCell"/>
</dbReference>
<protein>
    <recommendedName>
        <fullName evidence="12">Amino acid transporter transmembrane domain-containing protein</fullName>
    </recommendedName>
</protein>
<feature type="transmembrane region" description="Helical" evidence="11">
    <location>
        <begin position="296"/>
        <end position="316"/>
    </location>
</feature>
<dbReference type="Pfam" id="PF01490">
    <property type="entry name" value="Aa_trans"/>
    <property type="match status" value="2"/>
</dbReference>
<feature type="transmembrane region" description="Helical" evidence="11">
    <location>
        <begin position="445"/>
        <end position="467"/>
    </location>
</feature>
<evidence type="ECO:0000256" key="8">
    <source>
        <dbReference type="ARBA" id="ARBA00023136"/>
    </source>
</evidence>
<evidence type="ECO:0000256" key="4">
    <source>
        <dbReference type="ARBA" id="ARBA00022692"/>
    </source>
</evidence>
<evidence type="ECO:0000313" key="14">
    <source>
        <dbReference type="Proteomes" id="UP000507222"/>
    </source>
</evidence>
<dbReference type="Proteomes" id="UP000507222">
    <property type="component" value="Unassembled WGS sequence"/>
</dbReference>
<feature type="transmembrane region" description="Helical" evidence="11">
    <location>
        <begin position="97"/>
        <end position="120"/>
    </location>
</feature>
<evidence type="ECO:0000256" key="10">
    <source>
        <dbReference type="ARBA" id="ARBA00045588"/>
    </source>
</evidence>